<dbReference type="Pfam" id="PF12860">
    <property type="entry name" value="PAS_7"/>
    <property type="match status" value="1"/>
</dbReference>
<organism evidence="1 2">
    <name type="scientific">Maritimibacter dapengensis</name>
    <dbReference type="NCBI Taxonomy" id="2836868"/>
    <lineage>
        <taxon>Bacteria</taxon>
        <taxon>Pseudomonadati</taxon>
        <taxon>Pseudomonadota</taxon>
        <taxon>Alphaproteobacteria</taxon>
        <taxon>Rhodobacterales</taxon>
        <taxon>Roseobacteraceae</taxon>
        <taxon>Maritimibacter</taxon>
    </lineage>
</organism>
<gene>
    <name evidence="1" type="ORF">KJP28_14000</name>
</gene>
<accession>A0ABS6T4G1</accession>
<dbReference type="Proteomes" id="UP000756530">
    <property type="component" value="Unassembled WGS sequence"/>
</dbReference>
<protein>
    <submittedName>
        <fullName evidence="1">PAS-domain containing protein</fullName>
    </submittedName>
</protein>
<comment type="caution">
    <text evidence="1">The sequence shown here is derived from an EMBL/GenBank/DDBJ whole genome shotgun (WGS) entry which is preliminary data.</text>
</comment>
<keyword evidence="2" id="KW-1185">Reference proteome</keyword>
<proteinExistence type="predicted"/>
<sequence>MITPLLAITLVLAAFLVAYSILVVMGHLETRHISAMRDQTAEERTSITFIFDDETLCDATPAARDLLASGPARGSDWSRLVFLLEPRFPRLNEWIGDLAETGVMDRPSKDGTSQLHAEWHDGIARITLRSTGTSQMTLALDQHALAAMDRELETLRAATERTPFAIWHEAANGNISWCNKAYLDLLDAIDGPEETTNWPPRRIFDIPLSGNTSNDGENRVRIALSPPDAEQRYWYEVDRRPFSDGQLCTALPADEIVRVEGSLNEFVTTLTKTFATLPIGLAIFNRERELAMFNPALLDLTALPVDFLCAKPTLSSFLDRLRELQMMPEPKDYKTWRQQVAELITQARNGTYEQNWTLVGGQTYRVTGRPHPDGAVAFLFEDISTEISHARRFRAEIETMQAVLDANLNATATFSSSGMLSVFNRAYADLWGYDPNGFGGKASILDATTRWTAESTPTTAWQDVRAFITQLGPREAWSTNVSLTDGRALRIRVVPMPNNNTLVEFRRIVRGNREEGLPHEGLLQERSG</sequence>
<dbReference type="EMBL" id="JAHUZE010000003">
    <property type="protein sequence ID" value="MBV7380039.1"/>
    <property type="molecule type" value="Genomic_DNA"/>
</dbReference>
<evidence type="ECO:0000313" key="2">
    <source>
        <dbReference type="Proteomes" id="UP000756530"/>
    </source>
</evidence>
<evidence type="ECO:0000313" key="1">
    <source>
        <dbReference type="EMBL" id="MBV7380039.1"/>
    </source>
</evidence>
<name>A0ABS6T4G1_9RHOB</name>
<dbReference type="RefSeq" id="WP_218393236.1">
    <property type="nucleotide sequence ID" value="NZ_JAHUZE010000003.1"/>
</dbReference>
<reference evidence="1 2" key="1">
    <citation type="submission" date="2021-05" db="EMBL/GenBank/DDBJ databases">
        <title>Culturable bacteria isolated from Daya Bay.</title>
        <authorList>
            <person name="Zheng W."/>
            <person name="Yu S."/>
            <person name="Huang Y."/>
        </authorList>
    </citation>
    <scope>NUCLEOTIDE SEQUENCE [LARGE SCALE GENOMIC DNA]</scope>
    <source>
        <strain evidence="1 2">DP4N28-5</strain>
    </source>
</reference>